<dbReference type="Proteomes" id="UP001234343">
    <property type="component" value="Unassembled WGS sequence"/>
</dbReference>
<dbReference type="RefSeq" id="WP_289364478.1">
    <property type="nucleotide sequence ID" value="NZ_JAUCBP010000006.1"/>
</dbReference>
<sequence>MRVLLFSFLISISVNVKAIIVEADSYVDGKSIDFSLMYESSAYFSADLTPFFPGYDPAQAGYSSAVPYMTFPIYLRMDLVIDRENSDLMGDVFLWSTANGFNIINGAVIKINQNSPKTVSLWGLLNGDSIVNLAEYGQLDNFIFGIYPFVHLEALGLSTNYSMEGASLTFGQGSRLRFSDTFVGVGVDEPPLFALLGLGFLMLLRRRLRII</sequence>
<keyword evidence="1" id="KW-0472">Membrane</keyword>
<dbReference type="EMBL" id="JAUCBP010000006">
    <property type="protein sequence ID" value="MDM7860223.1"/>
    <property type="molecule type" value="Genomic_DNA"/>
</dbReference>
<gene>
    <name evidence="3" type="ORF">QTP81_06415</name>
</gene>
<organism evidence="3 4">
    <name type="scientific">Alteromonas arenosi</name>
    <dbReference type="NCBI Taxonomy" id="3055817"/>
    <lineage>
        <taxon>Bacteria</taxon>
        <taxon>Pseudomonadati</taxon>
        <taxon>Pseudomonadota</taxon>
        <taxon>Gammaproteobacteria</taxon>
        <taxon>Alteromonadales</taxon>
        <taxon>Alteromonadaceae</taxon>
        <taxon>Alteromonas/Salinimonas group</taxon>
        <taxon>Alteromonas</taxon>
    </lineage>
</organism>
<proteinExistence type="predicted"/>
<feature type="chain" id="PRO_5046981359" description="PEP-CTERM sorting domain-containing protein" evidence="2">
    <location>
        <begin position="19"/>
        <end position="211"/>
    </location>
</feature>
<protein>
    <recommendedName>
        <fullName evidence="5">PEP-CTERM sorting domain-containing protein</fullName>
    </recommendedName>
</protein>
<evidence type="ECO:0000313" key="3">
    <source>
        <dbReference type="EMBL" id="MDM7860223.1"/>
    </source>
</evidence>
<name>A0ABT7SVM7_9ALTE</name>
<reference evidence="3 4" key="1">
    <citation type="submission" date="2023-06" db="EMBL/GenBank/DDBJ databases">
        <title>Alteromonas sp. ASW11-36 isolated from intertidal sand.</title>
        <authorList>
            <person name="Li Y."/>
        </authorList>
    </citation>
    <scope>NUCLEOTIDE SEQUENCE [LARGE SCALE GENOMIC DNA]</scope>
    <source>
        <strain evidence="3 4">ASW11-36</strain>
    </source>
</reference>
<keyword evidence="4" id="KW-1185">Reference proteome</keyword>
<keyword evidence="1" id="KW-1133">Transmembrane helix</keyword>
<evidence type="ECO:0000256" key="1">
    <source>
        <dbReference type="SAM" id="Phobius"/>
    </source>
</evidence>
<evidence type="ECO:0008006" key="5">
    <source>
        <dbReference type="Google" id="ProtNLM"/>
    </source>
</evidence>
<feature type="transmembrane region" description="Helical" evidence="1">
    <location>
        <begin position="182"/>
        <end position="204"/>
    </location>
</feature>
<comment type="caution">
    <text evidence="3">The sequence shown here is derived from an EMBL/GenBank/DDBJ whole genome shotgun (WGS) entry which is preliminary data.</text>
</comment>
<feature type="signal peptide" evidence="2">
    <location>
        <begin position="1"/>
        <end position="18"/>
    </location>
</feature>
<accession>A0ABT7SVM7</accession>
<evidence type="ECO:0000256" key="2">
    <source>
        <dbReference type="SAM" id="SignalP"/>
    </source>
</evidence>
<evidence type="ECO:0000313" key="4">
    <source>
        <dbReference type="Proteomes" id="UP001234343"/>
    </source>
</evidence>
<keyword evidence="2" id="KW-0732">Signal</keyword>
<keyword evidence="1" id="KW-0812">Transmembrane</keyword>